<organism evidence="3 4">
    <name type="scientific">Halonatronomonas betaini</name>
    <dbReference type="NCBI Taxonomy" id="2778430"/>
    <lineage>
        <taxon>Bacteria</taxon>
        <taxon>Bacillati</taxon>
        <taxon>Bacillota</taxon>
        <taxon>Clostridia</taxon>
        <taxon>Halanaerobiales</taxon>
        <taxon>Halarsenatibacteraceae</taxon>
        <taxon>Halonatronomonas</taxon>
    </lineage>
</organism>
<sequence length="251" mass="30646">MKELYFRFYGKLNKFLPDDQQKRPFHHIFKGRQSIKDRIETVGIPHTEVELILANNRPVDFSYLVESGDRLAVYPHFHQLDLPDTYRLREPYSRKPEFIADVHLGKLAKYLRRFNFDTIYRNDLEDDEIIKSGVEDERIILTRDHGILMHKQVIYGQFIHYDDPRAQLYEVFNRYDLDKYYNGNESRCTDCNSRLVEIDKQAIIDRLEPKTKKYFERFKICQECDKIYWEGSHYKRMENFFNKIIKYYYNY</sequence>
<gene>
    <name evidence="3" type="ORF">I0Q91_07975</name>
</gene>
<dbReference type="RefSeq" id="WP_270453939.1">
    <property type="nucleotide sequence ID" value="NZ_JADPIE010000004.1"/>
</dbReference>
<protein>
    <submittedName>
        <fullName evidence="3">Mut7-C ubiquitin/RNAse domain-containing protein</fullName>
    </submittedName>
</protein>
<reference evidence="3" key="1">
    <citation type="submission" date="2020-11" db="EMBL/GenBank/DDBJ databases">
        <title>Halonatronomonas betainensis gen. nov., sp. nov. a novel haloalkaliphilic representative of the family Halanaerobiacae capable of betaine degradation.</title>
        <authorList>
            <person name="Boltyanskaya Y."/>
            <person name="Kevbrin V."/>
            <person name="Detkova E."/>
            <person name="Grouzdev D.S."/>
            <person name="Koziaeva V."/>
            <person name="Zhilina T."/>
        </authorList>
    </citation>
    <scope>NUCLEOTIDE SEQUENCE</scope>
    <source>
        <strain evidence="3">Z-7014</strain>
    </source>
</reference>
<feature type="domain" description="Ubiquitin Mut7-C" evidence="2">
    <location>
        <begin position="1"/>
        <end position="81"/>
    </location>
</feature>
<dbReference type="InterPro" id="IPR002782">
    <property type="entry name" value="Mut7-C_RNAse_dom"/>
</dbReference>
<evidence type="ECO:0000259" key="2">
    <source>
        <dbReference type="Pfam" id="PF14451"/>
    </source>
</evidence>
<dbReference type="EMBL" id="JADPIE010000004">
    <property type="protein sequence ID" value="MBF8437010.1"/>
    <property type="molecule type" value="Genomic_DNA"/>
</dbReference>
<dbReference type="Pfam" id="PF14451">
    <property type="entry name" value="Ub-Mut7C"/>
    <property type="match status" value="1"/>
</dbReference>
<dbReference type="InterPro" id="IPR027798">
    <property type="entry name" value="Ub_Mut7C"/>
</dbReference>
<dbReference type="Proteomes" id="UP000621436">
    <property type="component" value="Unassembled WGS sequence"/>
</dbReference>
<proteinExistence type="predicted"/>
<comment type="caution">
    <text evidence="3">The sequence shown here is derived from an EMBL/GenBank/DDBJ whole genome shotgun (WGS) entry which is preliminary data.</text>
</comment>
<name>A0A931AUG6_9FIRM</name>
<evidence type="ECO:0000259" key="1">
    <source>
        <dbReference type="Pfam" id="PF01927"/>
    </source>
</evidence>
<evidence type="ECO:0000313" key="4">
    <source>
        <dbReference type="Proteomes" id="UP000621436"/>
    </source>
</evidence>
<dbReference type="Pfam" id="PF01927">
    <property type="entry name" value="Mut7-C"/>
    <property type="match status" value="1"/>
</dbReference>
<dbReference type="PANTHER" id="PTHR39081:SF1">
    <property type="entry name" value="MUT7-C RNASE DOMAIN-CONTAINING PROTEIN"/>
    <property type="match status" value="1"/>
</dbReference>
<feature type="domain" description="Mut7-C RNAse" evidence="1">
    <location>
        <begin position="97"/>
        <end position="240"/>
    </location>
</feature>
<accession>A0A931AUG6</accession>
<evidence type="ECO:0000313" key="3">
    <source>
        <dbReference type="EMBL" id="MBF8437010.1"/>
    </source>
</evidence>
<keyword evidence="4" id="KW-1185">Reference proteome</keyword>
<dbReference type="AlphaFoldDB" id="A0A931AUG6"/>
<dbReference type="PANTHER" id="PTHR39081">
    <property type="entry name" value="MUT7-C DOMAIN-CONTAINING PROTEIN"/>
    <property type="match status" value="1"/>
</dbReference>